<organism evidence="4 5">
    <name type="scientific">Massarina eburnea CBS 473.64</name>
    <dbReference type="NCBI Taxonomy" id="1395130"/>
    <lineage>
        <taxon>Eukaryota</taxon>
        <taxon>Fungi</taxon>
        <taxon>Dikarya</taxon>
        <taxon>Ascomycota</taxon>
        <taxon>Pezizomycotina</taxon>
        <taxon>Dothideomycetes</taxon>
        <taxon>Pleosporomycetidae</taxon>
        <taxon>Pleosporales</taxon>
        <taxon>Massarineae</taxon>
        <taxon>Massarinaceae</taxon>
        <taxon>Massarina</taxon>
    </lineage>
</organism>
<feature type="compositionally biased region" description="Polar residues" evidence="2">
    <location>
        <begin position="1"/>
        <end position="13"/>
    </location>
</feature>
<proteinExistence type="predicted"/>
<evidence type="ECO:0000313" key="4">
    <source>
        <dbReference type="EMBL" id="KAF2646873.1"/>
    </source>
</evidence>
<dbReference type="PROSITE" id="PS50158">
    <property type="entry name" value="ZF_CCHC"/>
    <property type="match status" value="1"/>
</dbReference>
<dbReference type="Pfam" id="PF00098">
    <property type="entry name" value="zf-CCHC"/>
    <property type="match status" value="1"/>
</dbReference>
<feature type="region of interest" description="Disordered" evidence="2">
    <location>
        <begin position="116"/>
        <end position="233"/>
    </location>
</feature>
<keyword evidence="5" id="KW-1185">Reference proteome</keyword>
<feature type="compositionally biased region" description="Acidic residues" evidence="2">
    <location>
        <begin position="153"/>
        <end position="174"/>
    </location>
</feature>
<feature type="compositionally biased region" description="Basic and acidic residues" evidence="2">
    <location>
        <begin position="177"/>
        <end position="210"/>
    </location>
</feature>
<dbReference type="InterPro" id="IPR001878">
    <property type="entry name" value="Znf_CCHC"/>
</dbReference>
<dbReference type="Gene3D" id="4.10.60.10">
    <property type="entry name" value="Zinc finger, CCHC-type"/>
    <property type="match status" value="1"/>
</dbReference>
<evidence type="ECO:0000259" key="3">
    <source>
        <dbReference type="PROSITE" id="PS50158"/>
    </source>
</evidence>
<dbReference type="InterPro" id="IPR036875">
    <property type="entry name" value="Znf_CCHC_sf"/>
</dbReference>
<gene>
    <name evidence="4" type="ORF">P280DRAFT_465023</name>
</gene>
<evidence type="ECO:0000256" key="1">
    <source>
        <dbReference type="PROSITE-ProRule" id="PRU00047"/>
    </source>
</evidence>
<dbReference type="EMBL" id="MU006776">
    <property type="protein sequence ID" value="KAF2646873.1"/>
    <property type="molecule type" value="Genomic_DNA"/>
</dbReference>
<keyword evidence="1" id="KW-0863">Zinc-finger</keyword>
<feature type="region of interest" description="Disordered" evidence="2">
    <location>
        <begin position="247"/>
        <end position="275"/>
    </location>
</feature>
<dbReference type="GO" id="GO:0008270">
    <property type="term" value="F:zinc ion binding"/>
    <property type="evidence" value="ECO:0007669"/>
    <property type="project" value="UniProtKB-KW"/>
</dbReference>
<dbReference type="AlphaFoldDB" id="A0A6A6SJR3"/>
<feature type="compositionally biased region" description="Polar residues" evidence="2">
    <location>
        <begin position="23"/>
        <end position="33"/>
    </location>
</feature>
<feature type="region of interest" description="Disordered" evidence="2">
    <location>
        <begin position="1"/>
        <end position="100"/>
    </location>
</feature>
<feature type="domain" description="CCHC-type" evidence="3">
    <location>
        <begin position="239"/>
        <end position="254"/>
    </location>
</feature>
<keyword evidence="1" id="KW-0479">Metal-binding</keyword>
<keyword evidence="1" id="KW-0862">Zinc</keyword>
<dbReference type="SMART" id="SM00343">
    <property type="entry name" value="ZnF_C2HC"/>
    <property type="match status" value="1"/>
</dbReference>
<feature type="compositionally biased region" description="Basic residues" evidence="2">
    <location>
        <begin position="266"/>
        <end position="275"/>
    </location>
</feature>
<sequence>MATNSPKQMSNRLSGMKFMQRSAAKSANSEPSTPNGPPSKRARLSNGTSAPRTPSTPLSREVPQSADDKRREEALARTAERLGETKWVLSLQDSRLANRAPAMQVRQAGFALIDASDDSAEEDEQRPARMKFGGGVKRKQVKTATPANRSEDSGEVTESDSESSDDELSSDDPTAELIREAKRDAAAKDRNGRKAKKVAVETPRRNRIVDEDALPSGLSSLSGGGRGGQGARDASNVECFNCQQKGHFASNCPKSAPRGSVGRGRGGGKRGFGRR</sequence>
<dbReference type="OrthoDB" id="427960at2759"/>
<dbReference type="GO" id="GO:0003676">
    <property type="term" value="F:nucleic acid binding"/>
    <property type="evidence" value="ECO:0007669"/>
    <property type="project" value="InterPro"/>
</dbReference>
<feature type="compositionally biased region" description="Polar residues" evidence="2">
    <location>
        <begin position="45"/>
        <end position="58"/>
    </location>
</feature>
<reference evidence="4" key="1">
    <citation type="journal article" date="2020" name="Stud. Mycol.">
        <title>101 Dothideomycetes genomes: a test case for predicting lifestyles and emergence of pathogens.</title>
        <authorList>
            <person name="Haridas S."/>
            <person name="Albert R."/>
            <person name="Binder M."/>
            <person name="Bloem J."/>
            <person name="Labutti K."/>
            <person name="Salamov A."/>
            <person name="Andreopoulos B."/>
            <person name="Baker S."/>
            <person name="Barry K."/>
            <person name="Bills G."/>
            <person name="Bluhm B."/>
            <person name="Cannon C."/>
            <person name="Castanera R."/>
            <person name="Culley D."/>
            <person name="Daum C."/>
            <person name="Ezra D."/>
            <person name="Gonzalez J."/>
            <person name="Henrissat B."/>
            <person name="Kuo A."/>
            <person name="Liang C."/>
            <person name="Lipzen A."/>
            <person name="Lutzoni F."/>
            <person name="Magnuson J."/>
            <person name="Mondo S."/>
            <person name="Nolan M."/>
            <person name="Ohm R."/>
            <person name="Pangilinan J."/>
            <person name="Park H.-J."/>
            <person name="Ramirez L."/>
            <person name="Alfaro M."/>
            <person name="Sun H."/>
            <person name="Tritt A."/>
            <person name="Yoshinaga Y."/>
            <person name="Zwiers L.-H."/>
            <person name="Turgeon B."/>
            <person name="Goodwin S."/>
            <person name="Spatafora J."/>
            <person name="Crous P."/>
            <person name="Grigoriev I."/>
        </authorList>
    </citation>
    <scope>NUCLEOTIDE SEQUENCE</scope>
    <source>
        <strain evidence="4">CBS 473.64</strain>
    </source>
</reference>
<evidence type="ECO:0000313" key="5">
    <source>
        <dbReference type="Proteomes" id="UP000799753"/>
    </source>
</evidence>
<dbReference type="Proteomes" id="UP000799753">
    <property type="component" value="Unassembled WGS sequence"/>
</dbReference>
<name>A0A6A6SJR3_9PLEO</name>
<dbReference type="SUPFAM" id="SSF57756">
    <property type="entry name" value="Retrovirus zinc finger-like domains"/>
    <property type="match status" value="1"/>
</dbReference>
<evidence type="ECO:0000256" key="2">
    <source>
        <dbReference type="SAM" id="MobiDB-lite"/>
    </source>
</evidence>
<feature type="compositionally biased region" description="Basic and acidic residues" evidence="2">
    <location>
        <begin position="66"/>
        <end position="84"/>
    </location>
</feature>
<protein>
    <recommendedName>
        <fullName evidence="3">CCHC-type domain-containing protein</fullName>
    </recommendedName>
</protein>
<accession>A0A6A6SJR3</accession>